<proteinExistence type="predicted"/>
<sequence precursor="true">MLLRFHRVFANRNQLLGLVCSLALTTLSVNNAAAGTLWSQGFETDKNGWFDEGNGWDGTATRVASGGGTLGVTSSSGGFHAEFTQSGGPPPTGPFSGFDGYRSVWPGDYMASIDIYLDTGWALGEGFDYSVAANGSDGLHQRDFIFHVTKDTSTGDLLVGSSNNTNFAPREDLETLTNYVVADTGWYTFQHHFYDVGGILNVDLNLLDGLGSTVYSNTLSSAADTIPGEVGGNRYAWFTNIDVATGIAVDNQSLSTVPEPASMLTFAALGLCASVGARRKMRRSQGRMQA</sequence>
<name>A0A5B9R2L3_9BACT</name>
<dbReference type="EMBL" id="CP042914">
    <property type="protein sequence ID" value="QEG40533.1"/>
    <property type="molecule type" value="Genomic_DNA"/>
</dbReference>
<dbReference type="RefSeq" id="WP_068130535.1">
    <property type="nucleotide sequence ID" value="NZ_CP042914.1"/>
</dbReference>
<feature type="signal peptide" evidence="1">
    <location>
        <begin position="1"/>
        <end position="32"/>
    </location>
</feature>
<keyword evidence="3" id="KW-1185">Reference proteome</keyword>
<organism evidence="2 3">
    <name type="scientific">Roseimaritima ulvae</name>
    <dbReference type="NCBI Taxonomy" id="980254"/>
    <lineage>
        <taxon>Bacteria</taxon>
        <taxon>Pseudomonadati</taxon>
        <taxon>Planctomycetota</taxon>
        <taxon>Planctomycetia</taxon>
        <taxon>Pirellulales</taxon>
        <taxon>Pirellulaceae</taxon>
        <taxon>Roseimaritima</taxon>
    </lineage>
</organism>
<evidence type="ECO:0000313" key="3">
    <source>
        <dbReference type="Proteomes" id="UP000325286"/>
    </source>
</evidence>
<dbReference type="OrthoDB" id="514320at2"/>
<evidence type="ECO:0000313" key="2">
    <source>
        <dbReference type="EMBL" id="QEG40533.1"/>
    </source>
</evidence>
<evidence type="ECO:0000256" key="1">
    <source>
        <dbReference type="SAM" id="SignalP"/>
    </source>
</evidence>
<feature type="chain" id="PRO_5022861368" description="PEP-CTERM protein-sorting domain-containing protein" evidence="1">
    <location>
        <begin position="33"/>
        <end position="290"/>
    </location>
</feature>
<gene>
    <name evidence="2" type="ORF">UC8_25470</name>
</gene>
<dbReference type="AlphaFoldDB" id="A0A5B9R2L3"/>
<dbReference type="Proteomes" id="UP000325286">
    <property type="component" value="Chromosome"/>
</dbReference>
<reference evidence="2 3" key="1">
    <citation type="submission" date="2019-08" db="EMBL/GenBank/DDBJ databases">
        <title>Deep-cultivation of Planctomycetes and their phenomic and genomic characterization uncovers novel biology.</title>
        <authorList>
            <person name="Wiegand S."/>
            <person name="Jogler M."/>
            <person name="Boedeker C."/>
            <person name="Pinto D."/>
            <person name="Vollmers J."/>
            <person name="Rivas-Marin E."/>
            <person name="Kohn T."/>
            <person name="Peeters S.H."/>
            <person name="Heuer A."/>
            <person name="Rast P."/>
            <person name="Oberbeckmann S."/>
            <person name="Bunk B."/>
            <person name="Jeske O."/>
            <person name="Meyerdierks A."/>
            <person name="Storesund J.E."/>
            <person name="Kallscheuer N."/>
            <person name="Luecker S."/>
            <person name="Lage O.M."/>
            <person name="Pohl T."/>
            <person name="Merkel B.J."/>
            <person name="Hornburger P."/>
            <person name="Mueller R.-W."/>
            <person name="Bruemmer F."/>
            <person name="Labrenz M."/>
            <person name="Spormann A.M."/>
            <person name="Op den Camp H."/>
            <person name="Overmann J."/>
            <person name="Amann R."/>
            <person name="Jetten M.S.M."/>
            <person name="Mascher T."/>
            <person name="Medema M.H."/>
            <person name="Devos D.P."/>
            <person name="Kaster A.-K."/>
            <person name="Ovreas L."/>
            <person name="Rohde M."/>
            <person name="Galperin M.Y."/>
            <person name="Jogler C."/>
        </authorList>
    </citation>
    <scope>NUCLEOTIDE SEQUENCE [LARGE SCALE GENOMIC DNA]</scope>
    <source>
        <strain evidence="2 3">UC8</strain>
    </source>
</reference>
<protein>
    <recommendedName>
        <fullName evidence="4">PEP-CTERM protein-sorting domain-containing protein</fullName>
    </recommendedName>
</protein>
<accession>A0A5B9R2L3</accession>
<evidence type="ECO:0008006" key="4">
    <source>
        <dbReference type="Google" id="ProtNLM"/>
    </source>
</evidence>
<dbReference type="KEGG" id="rul:UC8_25470"/>
<keyword evidence="1" id="KW-0732">Signal</keyword>